<protein>
    <submittedName>
        <fullName evidence="2">Uncharacterized protein</fullName>
    </submittedName>
</protein>
<evidence type="ECO:0000313" key="3">
    <source>
        <dbReference type="Proteomes" id="UP001642540"/>
    </source>
</evidence>
<keyword evidence="1" id="KW-0472">Membrane</keyword>
<feature type="transmembrane region" description="Helical" evidence="1">
    <location>
        <begin position="420"/>
        <end position="440"/>
    </location>
</feature>
<feature type="transmembrane region" description="Helical" evidence="1">
    <location>
        <begin position="94"/>
        <end position="114"/>
    </location>
</feature>
<keyword evidence="1" id="KW-1133">Transmembrane helix</keyword>
<dbReference type="Proteomes" id="UP001642540">
    <property type="component" value="Unassembled WGS sequence"/>
</dbReference>
<organism evidence="2 3">
    <name type="scientific">Orchesella dallaii</name>
    <dbReference type="NCBI Taxonomy" id="48710"/>
    <lineage>
        <taxon>Eukaryota</taxon>
        <taxon>Metazoa</taxon>
        <taxon>Ecdysozoa</taxon>
        <taxon>Arthropoda</taxon>
        <taxon>Hexapoda</taxon>
        <taxon>Collembola</taxon>
        <taxon>Entomobryomorpha</taxon>
        <taxon>Entomobryoidea</taxon>
        <taxon>Orchesellidae</taxon>
        <taxon>Orchesellinae</taxon>
        <taxon>Orchesella</taxon>
    </lineage>
</organism>
<dbReference type="EMBL" id="CAXLJM020000011">
    <property type="protein sequence ID" value="CAL8076320.1"/>
    <property type="molecule type" value="Genomic_DNA"/>
</dbReference>
<keyword evidence="3" id="KW-1185">Reference proteome</keyword>
<proteinExistence type="predicted"/>
<gene>
    <name evidence="2" type="ORF">ODALV1_LOCUS3432</name>
</gene>
<accession>A0ABP1PUX5</accession>
<keyword evidence="1" id="KW-0812">Transmembrane</keyword>
<sequence length="482" mass="55887">MRWRVETILFKNILGNSTIHSDISGEFCRPEDKDKDCGCDDKYPAYPLLIVEPVGRSDHVLYRIHDNVLKFVSCGAPLETSLPFSQLIAIFDKWIWVGLLMVNFLFVSIVLRVIRAHGEKSRLIPDIDEIAALFIICIKPLLEQGNPIPARWEKSLHTQLVMGLLMLATLVISNGYRNENITQITLPRQPIPYDRFELLVRDNFTILTRAVTGGVFSKMKDVARQNQGKLLIQLQNGLLEGIVSTYGKRSHDISFAMKSELFFFAVLLDNSIITSGTIDEESIQNNSRLREIMNHTQLVPDWLNLLMDNNLTSFYNILERCNKTAILLPDMEAHELYYEMRRQKHKYAYLSHKDDKLLDFKFGIGIGRWVNKKVLKRFYGMHTSGIWEWWNNFIVNFMTRVKSGDRTENEFTASNLKGNILIVFITLMAGLVASVLGFLVECKEDIWRLIVRCLRYCNRAYVLCKKYFCVHLRQRLRVKFSS</sequence>
<evidence type="ECO:0000256" key="1">
    <source>
        <dbReference type="SAM" id="Phobius"/>
    </source>
</evidence>
<evidence type="ECO:0000313" key="2">
    <source>
        <dbReference type="EMBL" id="CAL8076320.1"/>
    </source>
</evidence>
<name>A0ABP1PUX5_9HEXA</name>
<reference evidence="2 3" key="1">
    <citation type="submission" date="2024-08" db="EMBL/GenBank/DDBJ databases">
        <authorList>
            <person name="Cucini C."/>
            <person name="Frati F."/>
        </authorList>
    </citation>
    <scope>NUCLEOTIDE SEQUENCE [LARGE SCALE GENOMIC DNA]</scope>
</reference>
<comment type="caution">
    <text evidence="2">The sequence shown here is derived from an EMBL/GenBank/DDBJ whole genome shotgun (WGS) entry which is preliminary data.</text>
</comment>